<proteinExistence type="inferred from homology"/>
<dbReference type="GO" id="GO:0044718">
    <property type="term" value="P:siderophore transmembrane transport"/>
    <property type="evidence" value="ECO:0007669"/>
    <property type="project" value="TreeGrafter"/>
</dbReference>
<evidence type="ECO:0000256" key="8">
    <source>
        <dbReference type="ARBA" id="ARBA00023170"/>
    </source>
</evidence>
<keyword evidence="9 10" id="KW-0998">Cell outer membrane</keyword>
<dbReference type="PROSITE" id="PS52016">
    <property type="entry name" value="TONB_DEPENDENT_REC_3"/>
    <property type="match status" value="1"/>
</dbReference>
<reference evidence="15 16" key="1">
    <citation type="submission" date="2017-06" db="EMBL/GenBank/DDBJ databases">
        <authorList>
            <person name="Kim H.J."/>
            <person name="Triplett B.A."/>
        </authorList>
    </citation>
    <scope>NUCLEOTIDE SEQUENCE [LARGE SCALE GENOMIC DNA]</scope>
    <source>
        <strain evidence="15 16">DSM 14713</strain>
    </source>
</reference>
<accession>A0A250IPK2</accession>
<dbReference type="Pfam" id="PF07715">
    <property type="entry name" value="Plug"/>
    <property type="match status" value="1"/>
</dbReference>
<keyword evidence="3 10" id="KW-1134">Transmembrane beta strand</keyword>
<evidence type="ECO:0000256" key="6">
    <source>
        <dbReference type="ARBA" id="ARBA00023077"/>
    </source>
</evidence>
<dbReference type="SUPFAM" id="SSF56935">
    <property type="entry name" value="Porins"/>
    <property type="match status" value="1"/>
</dbReference>
<organism evidence="15 16">
    <name type="scientific">Melittangium boletus DSM 14713</name>
    <dbReference type="NCBI Taxonomy" id="1294270"/>
    <lineage>
        <taxon>Bacteria</taxon>
        <taxon>Pseudomonadati</taxon>
        <taxon>Myxococcota</taxon>
        <taxon>Myxococcia</taxon>
        <taxon>Myxococcales</taxon>
        <taxon>Cystobacterineae</taxon>
        <taxon>Archangiaceae</taxon>
        <taxon>Melittangium</taxon>
    </lineage>
</organism>
<dbReference type="InterPro" id="IPR036942">
    <property type="entry name" value="Beta-barrel_TonB_sf"/>
</dbReference>
<evidence type="ECO:0000313" key="16">
    <source>
        <dbReference type="Proteomes" id="UP000217289"/>
    </source>
</evidence>
<evidence type="ECO:0000256" key="1">
    <source>
        <dbReference type="ARBA" id="ARBA00004571"/>
    </source>
</evidence>
<keyword evidence="16" id="KW-1185">Reference proteome</keyword>
<evidence type="ECO:0000256" key="9">
    <source>
        <dbReference type="ARBA" id="ARBA00023237"/>
    </source>
</evidence>
<dbReference type="Pfam" id="PF00593">
    <property type="entry name" value="TonB_dep_Rec_b-barrel"/>
    <property type="match status" value="1"/>
</dbReference>
<dbReference type="InterPro" id="IPR012910">
    <property type="entry name" value="Plug_dom"/>
</dbReference>
<keyword evidence="7 10" id="KW-0472">Membrane</keyword>
<keyword evidence="2 10" id="KW-0813">Transport</keyword>
<evidence type="ECO:0000259" key="14">
    <source>
        <dbReference type="Pfam" id="PF07715"/>
    </source>
</evidence>
<keyword evidence="8 15" id="KW-0675">Receptor</keyword>
<dbReference type="GO" id="GO:0009279">
    <property type="term" value="C:cell outer membrane"/>
    <property type="evidence" value="ECO:0007669"/>
    <property type="project" value="UniProtKB-SubCell"/>
</dbReference>
<evidence type="ECO:0000256" key="7">
    <source>
        <dbReference type="ARBA" id="ARBA00023136"/>
    </source>
</evidence>
<dbReference type="Proteomes" id="UP000217289">
    <property type="component" value="Chromosome"/>
</dbReference>
<dbReference type="PANTHER" id="PTHR30069">
    <property type="entry name" value="TONB-DEPENDENT OUTER MEMBRANE RECEPTOR"/>
    <property type="match status" value="1"/>
</dbReference>
<protein>
    <submittedName>
        <fullName evidence="15">TonB-dependent receptor</fullName>
    </submittedName>
</protein>
<dbReference type="EMBL" id="CP022163">
    <property type="protein sequence ID" value="ATB33679.1"/>
    <property type="molecule type" value="Genomic_DNA"/>
</dbReference>
<name>A0A250IPK2_9BACT</name>
<dbReference type="InterPro" id="IPR037066">
    <property type="entry name" value="Plug_dom_sf"/>
</dbReference>
<evidence type="ECO:0000256" key="5">
    <source>
        <dbReference type="ARBA" id="ARBA00022729"/>
    </source>
</evidence>
<evidence type="ECO:0000256" key="4">
    <source>
        <dbReference type="ARBA" id="ARBA00022692"/>
    </source>
</evidence>
<dbReference type="RefSeq" id="WP_095981676.1">
    <property type="nucleotide sequence ID" value="NZ_CP022163.1"/>
</dbReference>
<feature type="chain" id="PRO_5012738609" evidence="12">
    <location>
        <begin position="19"/>
        <end position="635"/>
    </location>
</feature>
<evidence type="ECO:0000256" key="3">
    <source>
        <dbReference type="ARBA" id="ARBA00022452"/>
    </source>
</evidence>
<dbReference type="CDD" id="cd01347">
    <property type="entry name" value="ligand_gated_channel"/>
    <property type="match status" value="1"/>
</dbReference>
<dbReference type="KEGG" id="mbd:MEBOL_007177"/>
<dbReference type="InterPro" id="IPR039426">
    <property type="entry name" value="TonB-dep_rcpt-like"/>
</dbReference>
<evidence type="ECO:0000256" key="12">
    <source>
        <dbReference type="SAM" id="SignalP"/>
    </source>
</evidence>
<dbReference type="InterPro" id="IPR000531">
    <property type="entry name" value="Beta-barrel_TonB"/>
</dbReference>
<evidence type="ECO:0000256" key="10">
    <source>
        <dbReference type="PROSITE-ProRule" id="PRU01360"/>
    </source>
</evidence>
<sequence length="635" mass="68504">MRGWRLLGVLVLAGPALAQEPAGAGGGEGGGLTTVVTGSRSVEHVRDAPVAVEVITRRDIEASGARDIAELLSGRPGVEVITGFAGAGLRLQGLGPEYSLLLVDGERVTGRVDGQLDLSRLSTDNIEQIEIVKGPSSVLYGSDAMAGVVNIVTRKARRPLGAEARVSYGGLRQLELEGSGEARGERWGLRLGGGYRRRDAYSLDPSRVSTSGSDLDSYRYSGRGELRVSERFQLEAKAEGNRKVQRGVDGLDTGAVIDRASQDEAFLATLLPTWELSEHTTLSFTGHYSRFRHRFVYDQRGASALDRIDETLEQLAKVGVQLNQGLGESHQLVAGVEALGEGLVSDRLESGRGQRSRLSLFAQDSWRVVSGLVAVPGLRVDVDSQFGTVGTPRLAFRFDPLQALTLRASYGFAFRSPSFQELLIDFENPSVGYVVAGNPALRPETSRGASLAGEARPVEGTLVWLGLFRNDLRDMITVVTLPEVAGLRFGYDNIARATVQGVEVGWNQRLPASILVELGYTFTHARDSTEDRPLPGQAAHRLTARANWRRRAWGLEASVRTALVGARPYYEDGDGDGVEETVLAPRYLTLDAQVSKDLGEVLRLFVAGNNLAGAGDARFLPIPPRSLYAGVSARF</sequence>
<dbReference type="OrthoDB" id="5389752at2"/>
<keyword evidence="4 10" id="KW-0812">Transmembrane</keyword>
<dbReference type="GO" id="GO:0015344">
    <property type="term" value="F:siderophore uptake transmembrane transporter activity"/>
    <property type="evidence" value="ECO:0007669"/>
    <property type="project" value="TreeGrafter"/>
</dbReference>
<dbReference type="AlphaFoldDB" id="A0A250IPK2"/>
<feature type="domain" description="TonB-dependent receptor plug" evidence="14">
    <location>
        <begin position="45"/>
        <end position="148"/>
    </location>
</feature>
<keyword evidence="6 11" id="KW-0798">TonB box</keyword>
<evidence type="ECO:0000313" key="15">
    <source>
        <dbReference type="EMBL" id="ATB33679.1"/>
    </source>
</evidence>
<keyword evidence="5 12" id="KW-0732">Signal</keyword>
<dbReference type="PANTHER" id="PTHR30069:SF29">
    <property type="entry name" value="HEMOGLOBIN AND HEMOGLOBIN-HAPTOGLOBIN-BINDING PROTEIN 1-RELATED"/>
    <property type="match status" value="1"/>
</dbReference>
<feature type="signal peptide" evidence="12">
    <location>
        <begin position="1"/>
        <end position="18"/>
    </location>
</feature>
<feature type="domain" description="TonB-dependent receptor-like beta-barrel" evidence="13">
    <location>
        <begin position="263"/>
        <end position="611"/>
    </location>
</feature>
<comment type="subcellular location">
    <subcellularLocation>
        <location evidence="1 10">Cell outer membrane</location>
        <topology evidence="1 10">Multi-pass membrane protein</topology>
    </subcellularLocation>
</comment>
<dbReference type="Gene3D" id="2.40.170.20">
    <property type="entry name" value="TonB-dependent receptor, beta-barrel domain"/>
    <property type="match status" value="1"/>
</dbReference>
<evidence type="ECO:0000256" key="2">
    <source>
        <dbReference type="ARBA" id="ARBA00022448"/>
    </source>
</evidence>
<dbReference type="Gene3D" id="2.170.130.10">
    <property type="entry name" value="TonB-dependent receptor, plug domain"/>
    <property type="match status" value="1"/>
</dbReference>
<gene>
    <name evidence="15" type="ORF">MEBOL_007177</name>
</gene>
<evidence type="ECO:0000256" key="11">
    <source>
        <dbReference type="RuleBase" id="RU003357"/>
    </source>
</evidence>
<evidence type="ECO:0000259" key="13">
    <source>
        <dbReference type="Pfam" id="PF00593"/>
    </source>
</evidence>
<comment type="similarity">
    <text evidence="10 11">Belongs to the TonB-dependent receptor family.</text>
</comment>